<proteinExistence type="inferred from homology"/>
<dbReference type="PANTHER" id="PTHR23416:SF23">
    <property type="entry name" value="ACETYLTRANSFERASE C18B11.09C-RELATED"/>
    <property type="match status" value="1"/>
</dbReference>
<dbReference type="InterPro" id="IPR051159">
    <property type="entry name" value="Hexapeptide_acetyltransf"/>
</dbReference>
<organism evidence="3">
    <name type="scientific">freshwater metagenome</name>
    <dbReference type="NCBI Taxonomy" id="449393"/>
    <lineage>
        <taxon>unclassified sequences</taxon>
        <taxon>metagenomes</taxon>
        <taxon>ecological metagenomes</taxon>
    </lineage>
</organism>
<dbReference type="GO" id="GO:0008374">
    <property type="term" value="F:O-acyltransferase activity"/>
    <property type="evidence" value="ECO:0007669"/>
    <property type="project" value="TreeGrafter"/>
</dbReference>
<evidence type="ECO:0000256" key="1">
    <source>
        <dbReference type="ARBA" id="ARBA00007274"/>
    </source>
</evidence>
<accession>A0A6J6MCX4</accession>
<gene>
    <name evidence="3" type="ORF">UFOPK2242_01510</name>
</gene>
<dbReference type="Pfam" id="PF14602">
    <property type="entry name" value="Hexapep_2"/>
    <property type="match status" value="1"/>
</dbReference>
<dbReference type="PANTHER" id="PTHR23416">
    <property type="entry name" value="SIALIC ACID SYNTHASE-RELATED"/>
    <property type="match status" value="1"/>
</dbReference>
<dbReference type="InterPro" id="IPR018357">
    <property type="entry name" value="Hexapep_transf_CS"/>
</dbReference>
<dbReference type="InterPro" id="IPR001451">
    <property type="entry name" value="Hexapep"/>
</dbReference>
<evidence type="ECO:0000313" key="3">
    <source>
        <dbReference type="EMBL" id="CAB4672041.1"/>
    </source>
</evidence>
<dbReference type="EMBL" id="CAEZWM010000246">
    <property type="protein sequence ID" value="CAB4672041.1"/>
    <property type="molecule type" value="Genomic_DNA"/>
</dbReference>
<dbReference type="CDD" id="cd04647">
    <property type="entry name" value="LbH_MAT_like"/>
    <property type="match status" value="1"/>
</dbReference>
<reference evidence="3" key="1">
    <citation type="submission" date="2020-05" db="EMBL/GenBank/DDBJ databases">
        <authorList>
            <person name="Chiriac C."/>
            <person name="Salcher M."/>
            <person name="Ghai R."/>
            <person name="Kavagutti S V."/>
        </authorList>
    </citation>
    <scope>NUCLEOTIDE SEQUENCE</scope>
</reference>
<evidence type="ECO:0000256" key="2">
    <source>
        <dbReference type="ARBA" id="ARBA00022679"/>
    </source>
</evidence>
<dbReference type="AlphaFoldDB" id="A0A6J6MCX4"/>
<dbReference type="InterPro" id="IPR011004">
    <property type="entry name" value="Trimer_LpxA-like_sf"/>
</dbReference>
<dbReference type="GO" id="GO:0005829">
    <property type="term" value="C:cytosol"/>
    <property type="evidence" value="ECO:0007669"/>
    <property type="project" value="TreeGrafter"/>
</dbReference>
<dbReference type="SUPFAM" id="SSF51161">
    <property type="entry name" value="Trimeric LpxA-like enzymes"/>
    <property type="match status" value="1"/>
</dbReference>
<protein>
    <submittedName>
        <fullName evidence="3">Unannotated protein</fullName>
    </submittedName>
</protein>
<dbReference type="Gene3D" id="2.160.10.10">
    <property type="entry name" value="Hexapeptide repeat proteins"/>
    <property type="match status" value="1"/>
</dbReference>
<keyword evidence="2" id="KW-0808">Transferase</keyword>
<comment type="similarity">
    <text evidence="1">Belongs to the transferase hexapeptide repeat family.</text>
</comment>
<sequence>MPDARYPHKPSRRASDVIGSLWERICRLGVIGTASRRAQRFGHFGDASAILFPLIALYGEKYMHLGDRVIIGPHCSISCGVAPDQVLAHDVVLRIEDGVLIGRGSGIVAHESITIGENVFTGHNVYITDANHGYESLDAAIGHQFAPPRPVSIGAGSWLGHGTIVLPGAHIGEHVVIGAGSVVTGVIPDRCVAVGNPARVIRRWEPGSGWVAVSPGS</sequence>
<dbReference type="Pfam" id="PF00132">
    <property type="entry name" value="Hexapep"/>
    <property type="match status" value="1"/>
</dbReference>
<dbReference type="PROSITE" id="PS00101">
    <property type="entry name" value="HEXAPEP_TRANSFERASES"/>
    <property type="match status" value="1"/>
</dbReference>
<name>A0A6J6MCX4_9ZZZZ</name>